<name>A0A8S9Y5D1_APOLU</name>
<protein>
    <submittedName>
        <fullName evidence="2">Uncharacterized protein</fullName>
    </submittedName>
</protein>
<evidence type="ECO:0000313" key="3">
    <source>
        <dbReference type="Proteomes" id="UP000466442"/>
    </source>
</evidence>
<feature type="compositionally biased region" description="Polar residues" evidence="1">
    <location>
        <begin position="45"/>
        <end position="54"/>
    </location>
</feature>
<gene>
    <name evidence="2" type="ORF">GE061_000834</name>
</gene>
<dbReference type="Proteomes" id="UP000466442">
    <property type="component" value="Linkage Group LG1"/>
</dbReference>
<accession>A0A8S9Y5D1</accession>
<comment type="caution">
    <text evidence="2">The sequence shown here is derived from an EMBL/GenBank/DDBJ whole genome shotgun (WGS) entry which is preliminary data.</text>
</comment>
<proteinExistence type="predicted"/>
<feature type="region of interest" description="Disordered" evidence="1">
    <location>
        <begin position="1"/>
        <end position="92"/>
    </location>
</feature>
<evidence type="ECO:0000256" key="1">
    <source>
        <dbReference type="SAM" id="MobiDB-lite"/>
    </source>
</evidence>
<evidence type="ECO:0000313" key="2">
    <source>
        <dbReference type="EMBL" id="KAF6216492.1"/>
    </source>
</evidence>
<sequence length="92" mass="10090">MVRTISGVVVTSDLEENPPPLPSDPYHQNEDQSPGTPGKLPHPSHISTEPQSEVQLMPATGISPEPVNTPEGPRRSQRLRRPPSHPNDYVVK</sequence>
<dbReference type="AlphaFoldDB" id="A0A8S9Y5D1"/>
<dbReference type="EMBL" id="WIXP02000001">
    <property type="protein sequence ID" value="KAF6216492.1"/>
    <property type="molecule type" value="Genomic_DNA"/>
</dbReference>
<organism evidence="2 3">
    <name type="scientific">Apolygus lucorum</name>
    <name type="common">Small green plant bug</name>
    <name type="synonym">Lygocoris lucorum</name>
    <dbReference type="NCBI Taxonomy" id="248454"/>
    <lineage>
        <taxon>Eukaryota</taxon>
        <taxon>Metazoa</taxon>
        <taxon>Ecdysozoa</taxon>
        <taxon>Arthropoda</taxon>
        <taxon>Hexapoda</taxon>
        <taxon>Insecta</taxon>
        <taxon>Pterygota</taxon>
        <taxon>Neoptera</taxon>
        <taxon>Paraneoptera</taxon>
        <taxon>Hemiptera</taxon>
        <taxon>Heteroptera</taxon>
        <taxon>Panheteroptera</taxon>
        <taxon>Cimicomorpha</taxon>
        <taxon>Miridae</taxon>
        <taxon>Mirini</taxon>
        <taxon>Apolygus</taxon>
    </lineage>
</organism>
<reference evidence="2" key="1">
    <citation type="journal article" date="2021" name="Mol. Ecol. Resour.">
        <title>Apolygus lucorum genome provides insights into omnivorousness and mesophyll feeding.</title>
        <authorList>
            <person name="Liu Y."/>
            <person name="Liu H."/>
            <person name="Wang H."/>
            <person name="Huang T."/>
            <person name="Liu B."/>
            <person name="Yang B."/>
            <person name="Yin L."/>
            <person name="Li B."/>
            <person name="Zhang Y."/>
            <person name="Zhang S."/>
            <person name="Jiang F."/>
            <person name="Zhang X."/>
            <person name="Ren Y."/>
            <person name="Wang B."/>
            <person name="Wang S."/>
            <person name="Lu Y."/>
            <person name="Wu K."/>
            <person name="Fan W."/>
            <person name="Wang G."/>
        </authorList>
    </citation>
    <scope>NUCLEOTIDE SEQUENCE</scope>
    <source>
        <strain evidence="2">12Hb</strain>
    </source>
</reference>
<keyword evidence="3" id="KW-1185">Reference proteome</keyword>